<feature type="transmembrane region" description="Helical" evidence="8">
    <location>
        <begin position="356"/>
        <end position="380"/>
    </location>
</feature>
<dbReference type="InterPro" id="IPR013057">
    <property type="entry name" value="AA_transpt_TM"/>
</dbReference>
<dbReference type="GeneID" id="17040665"/>
<dbReference type="GO" id="GO:0016020">
    <property type="term" value="C:membrane"/>
    <property type="evidence" value="ECO:0007669"/>
    <property type="project" value="UniProtKB-SubCell"/>
</dbReference>
<feature type="transmembrane region" description="Helical" evidence="8">
    <location>
        <begin position="74"/>
        <end position="96"/>
    </location>
</feature>
<keyword evidence="6 8" id="KW-0472">Membrane</keyword>
<comment type="caution">
    <text evidence="10">The sequence shown here is derived from an EMBL/GenBank/DDBJ whole genome shotgun (WGS) entry which is preliminary data.</text>
</comment>
<reference evidence="10 11" key="1">
    <citation type="journal article" date="2012" name="Genome Biol.">
        <title>The genome of the polar eukaryotic microalga coccomyxa subellipsoidea reveals traits of cold adaptation.</title>
        <authorList>
            <person name="Blanc G."/>
            <person name="Agarkova I."/>
            <person name="Grimwood J."/>
            <person name="Kuo A."/>
            <person name="Brueggeman A."/>
            <person name="Dunigan D."/>
            <person name="Gurnon J."/>
            <person name="Ladunga I."/>
            <person name="Lindquist E."/>
            <person name="Lucas S."/>
            <person name="Pangilinan J."/>
            <person name="Proschold T."/>
            <person name="Salamov A."/>
            <person name="Schmutz J."/>
            <person name="Weeks D."/>
            <person name="Yamada T."/>
            <person name="Claverie J.M."/>
            <person name="Grigoriev I."/>
            <person name="Van Etten J."/>
            <person name="Lomsadze A."/>
            <person name="Borodovsky M."/>
        </authorList>
    </citation>
    <scope>NUCLEOTIDE SEQUENCE [LARGE SCALE GENOMIC DNA]</scope>
    <source>
        <strain evidence="10 11">C-169</strain>
    </source>
</reference>
<sequence length="457" mass="49933">MSKLNDSAHGNDLERKPSKVEEGVIGKHGSTSPLIEITHNDKWYHAGGHICTIIATPAAYAPLPFAFAHLGWEAGVIFLLLAGLVTWYTSLLLASLDRHDGKRHTRYCDLAGSIYGKGGYWSVIFFQQLASIGNNLTIQIVAGQCLKALYRLYHPECEPTGACGISLQAWIAVFGASQLILSQLPDISSLREINLVCTLCTVCFAVGCLAMSIYNGNTQVDRSTVSYDVQGDAKPKIFNIMFSLGIIAFAFGDTILPEVQATVGGDSKKVMYKGVSCGYAILLSSYMVVAIAGYWAFGFDVSPFVVFSFKEPSGMLAALYIFAVLQIIGCYQIYARPTFGFAYNYMLRPYEGVWSFHNVLMRAIVTTIYMAIITLIAAMIPFFGDFVAFVGAIGFTPMDFILPIILWQKVGKHSLIVSIVNWCIVVFYSIIAIAGAIGSIQAINADLANFNVFADLF</sequence>
<dbReference type="Pfam" id="PF01490">
    <property type="entry name" value="Aa_trans"/>
    <property type="match status" value="1"/>
</dbReference>
<feature type="region of interest" description="Disordered" evidence="7">
    <location>
        <begin position="1"/>
        <end position="26"/>
    </location>
</feature>
<keyword evidence="4" id="KW-0029">Amino-acid transport</keyword>
<accession>I0YWA9</accession>
<feature type="transmembrane region" description="Helical" evidence="8">
    <location>
        <begin position="386"/>
        <end position="407"/>
    </location>
</feature>
<comment type="subcellular location">
    <subcellularLocation>
        <location evidence="1">Membrane</location>
    </subcellularLocation>
</comment>
<dbReference type="AlphaFoldDB" id="I0YWA9"/>
<dbReference type="EMBL" id="AGSI01000009">
    <property type="protein sequence ID" value="EIE22678.1"/>
    <property type="molecule type" value="Genomic_DNA"/>
</dbReference>
<evidence type="ECO:0000256" key="6">
    <source>
        <dbReference type="ARBA" id="ARBA00023136"/>
    </source>
</evidence>
<protein>
    <recommendedName>
        <fullName evidence="9">Amino acid transporter transmembrane domain-containing protein</fullName>
    </recommendedName>
</protein>
<evidence type="ECO:0000256" key="8">
    <source>
        <dbReference type="SAM" id="Phobius"/>
    </source>
</evidence>
<evidence type="ECO:0000259" key="9">
    <source>
        <dbReference type="Pfam" id="PF01490"/>
    </source>
</evidence>
<dbReference type="KEGG" id="csl:COCSUDRAFT_29311"/>
<organism evidence="10 11">
    <name type="scientific">Coccomyxa subellipsoidea (strain C-169)</name>
    <name type="common">Green microalga</name>
    <dbReference type="NCBI Taxonomy" id="574566"/>
    <lineage>
        <taxon>Eukaryota</taxon>
        <taxon>Viridiplantae</taxon>
        <taxon>Chlorophyta</taxon>
        <taxon>core chlorophytes</taxon>
        <taxon>Trebouxiophyceae</taxon>
        <taxon>Trebouxiophyceae incertae sedis</taxon>
        <taxon>Coccomyxaceae</taxon>
        <taxon>Coccomyxa</taxon>
        <taxon>Coccomyxa subellipsoidea</taxon>
    </lineage>
</organism>
<evidence type="ECO:0000313" key="10">
    <source>
        <dbReference type="EMBL" id="EIE22678.1"/>
    </source>
</evidence>
<evidence type="ECO:0000256" key="4">
    <source>
        <dbReference type="ARBA" id="ARBA00022970"/>
    </source>
</evidence>
<evidence type="ECO:0000256" key="7">
    <source>
        <dbReference type="SAM" id="MobiDB-lite"/>
    </source>
</evidence>
<evidence type="ECO:0000256" key="2">
    <source>
        <dbReference type="ARBA" id="ARBA00022448"/>
    </source>
</evidence>
<dbReference type="PANTHER" id="PTHR48017">
    <property type="entry name" value="OS05G0424000 PROTEIN-RELATED"/>
    <property type="match status" value="1"/>
</dbReference>
<dbReference type="GO" id="GO:0006865">
    <property type="term" value="P:amino acid transport"/>
    <property type="evidence" value="ECO:0007669"/>
    <property type="project" value="UniProtKB-KW"/>
</dbReference>
<keyword evidence="3 8" id="KW-0812">Transmembrane</keyword>
<dbReference type="Proteomes" id="UP000007264">
    <property type="component" value="Unassembled WGS sequence"/>
</dbReference>
<dbReference type="OrthoDB" id="40134at2759"/>
<feature type="transmembrane region" description="Helical" evidence="8">
    <location>
        <begin position="419"/>
        <end position="443"/>
    </location>
</feature>
<keyword evidence="2" id="KW-0813">Transport</keyword>
<keyword evidence="11" id="KW-1185">Reference proteome</keyword>
<evidence type="ECO:0000256" key="3">
    <source>
        <dbReference type="ARBA" id="ARBA00022692"/>
    </source>
</evidence>
<name>I0YWA9_COCSC</name>
<evidence type="ECO:0000256" key="1">
    <source>
        <dbReference type="ARBA" id="ARBA00004370"/>
    </source>
</evidence>
<feature type="transmembrane region" description="Helical" evidence="8">
    <location>
        <begin position="237"/>
        <end position="256"/>
    </location>
</feature>
<feature type="transmembrane region" description="Helical" evidence="8">
    <location>
        <begin position="317"/>
        <end position="335"/>
    </location>
</feature>
<feature type="transmembrane region" description="Helical" evidence="8">
    <location>
        <begin position="277"/>
        <end position="297"/>
    </location>
</feature>
<keyword evidence="5 8" id="KW-1133">Transmembrane helix</keyword>
<feature type="domain" description="Amino acid transporter transmembrane" evidence="9">
    <location>
        <begin position="63"/>
        <end position="440"/>
    </location>
</feature>
<evidence type="ECO:0000256" key="5">
    <source>
        <dbReference type="ARBA" id="ARBA00022989"/>
    </source>
</evidence>
<proteinExistence type="predicted"/>
<dbReference type="STRING" id="574566.I0YWA9"/>
<dbReference type="RefSeq" id="XP_005647222.1">
    <property type="nucleotide sequence ID" value="XM_005647165.1"/>
</dbReference>
<gene>
    <name evidence="10" type="ORF">COCSUDRAFT_29311</name>
</gene>
<dbReference type="eggNOG" id="KOG1303">
    <property type="taxonomic scope" value="Eukaryota"/>
</dbReference>
<evidence type="ECO:0000313" key="11">
    <source>
        <dbReference type="Proteomes" id="UP000007264"/>
    </source>
</evidence>
<feature type="transmembrane region" description="Helical" evidence="8">
    <location>
        <begin position="193"/>
        <end position="214"/>
    </location>
</feature>
<feature type="compositionally biased region" description="Basic and acidic residues" evidence="7">
    <location>
        <begin position="9"/>
        <end position="25"/>
    </location>
</feature>